<evidence type="ECO:0000313" key="2">
    <source>
        <dbReference type="Proteomes" id="UP000629870"/>
    </source>
</evidence>
<evidence type="ECO:0000313" key="1">
    <source>
        <dbReference type="EMBL" id="MBB6014930.1"/>
    </source>
</evidence>
<dbReference type="RefSeq" id="WP_170213877.1">
    <property type="nucleotide sequence ID" value="NZ_JACHEW010000001.1"/>
</dbReference>
<protein>
    <submittedName>
        <fullName evidence="1">Biopolymer transport protein ExbB/TolQ</fullName>
    </submittedName>
</protein>
<accession>A0ABR6NLP0</accession>
<proteinExistence type="predicted"/>
<keyword evidence="2" id="KW-1185">Reference proteome</keyword>
<reference evidence="1 2" key="1">
    <citation type="submission" date="2020-08" db="EMBL/GenBank/DDBJ databases">
        <title>Genomic Encyclopedia of Type Strains, Phase IV (KMG-IV): sequencing the most valuable type-strain genomes for metagenomic binning, comparative biology and taxonomic classification.</title>
        <authorList>
            <person name="Goeker M."/>
        </authorList>
    </citation>
    <scope>NUCLEOTIDE SEQUENCE [LARGE SCALE GENOMIC DNA]</scope>
    <source>
        <strain evidence="1 2">DSM 12027</strain>
    </source>
</reference>
<dbReference type="EMBL" id="JACHEW010000001">
    <property type="protein sequence ID" value="MBB6014930.1"/>
    <property type="molecule type" value="Genomic_DNA"/>
</dbReference>
<comment type="caution">
    <text evidence="1">The sequence shown here is derived from an EMBL/GenBank/DDBJ whole genome shotgun (WGS) entry which is preliminary data.</text>
</comment>
<gene>
    <name evidence="1" type="ORF">HNQ04_000154</name>
</gene>
<sequence length="56" mass="6423">MPNLSPMELIMIVLVLAVLLAWILLIVRVIRVAWGGESARQVQELEARVKELEQKR</sequence>
<dbReference type="Proteomes" id="UP000629870">
    <property type="component" value="Unassembled WGS sequence"/>
</dbReference>
<name>A0ABR6NLP0_9DEIO</name>
<organism evidence="1 2">
    <name type="scientific">Deinococcus radiopugnans ATCC 19172</name>
    <dbReference type="NCBI Taxonomy" id="585398"/>
    <lineage>
        <taxon>Bacteria</taxon>
        <taxon>Thermotogati</taxon>
        <taxon>Deinococcota</taxon>
        <taxon>Deinococci</taxon>
        <taxon>Deinococcales</taxon>
        <taxon>Deinococcaceae</taxon>
        <taxon>Deinococcus</taxon>
    </lineage>
</organism>